<comment type="subunit">
    <text evidence="1">Homodimer.</text>
</comment>
<dbReference type="GO" id="GO:0045892">
    <property type="term" value="P:negative regulation of DNA-templated transcription"/>
    <property type="evidence" value="ECO:0007669"/>
    <property type="project" value="UniProtKB-ARBA"/>
</dbReference>
<accession>A0A7I7R628</accession>
<dbReference type="InterPro" id="IPR009057">
    <property type="entry name" value="Homeodomain-like_sf"/>
</dbReference>
<keyword evidence="2" id="KW-0805">Transcription regulation</keyword>
<name>A0A7I7R628_9MYCO</name>
<reference evidence="5 6" key="1">
    <citation type="submission" date="2017-02" db="EMBL/GenBank/DDBJ databases">
        <title>The new phylogeny of genus Mycobacterium.</title>
        <authorList>
            <person name="Tortoli E."/>
            <person name="Trovato A."/>
            <person name="Cirillo D.M."/>
        </authorList>
    </citation>
    <scope>NUCLEOTIDE SEQUENCE [LARGE SCALE GENOMIC DNA]</scope>
    <source>
        <strain evidence="5 6">DSM 45633</strain>
    </source>
</reference>
<keyword evidence="4" id="KW-0804">Transcription</keyword>
<dbReference type="PROSITE" id="PS50977">
    <property type="entry name" value="HTH_TETR_2"/>
    <property type="match status" value="2"/>
</dbReference>
<keyword evidence="3" id="KW-0238">DNA-binding</keyword>
<dbReference type="PANTHER" id="PTHR30055:SF234">
    <property type="entry name" value="HTH-TYPE TRANSCRIPTIONAL REGULATOR BETI"/>
    <property type="match status" value="1"/>
</dbReference>
<gene>
    <name evidence="5" type="ORF">BST33_02255</name>
</gene>
<evidence type="ECO:0000256" key="1">
    <source>
        <dbReference type="ARBA" id="ARBA00011738"/>
    </source>
</evidence>
<dbReference type="PANTHER" id="PTHR30055">
    <property type="entry name" value="HTH-TYPE TRANSCRIPTIONAL REGULATOR RUTR"/>
    <property type="match status" value="1"/>
</dbReference>
<dbReference type="InterPro" id="IPR001647">
    <property type="entry name" value="HTH_TetR"/>
</dbReference>
<evidence type="ECO:0000256" key="3">
    <source>
        <dbReference type="ARBA" id="ARBA00023125"/>
    </source>
</evidence>
<dbReference type="InterPro" id="IPR036271">
    <property type="entry name" value="Tet_transcr_reg_TetR-rel_C_sf"/>
</dbReference>
<dbReference type="Proteomes" id="UP000192320">
    <property type="component" value="Unassembled WGS sequence"/>
</dbReference>
<dbReference type="Pfam" id="PF00440">
    <property type="entry name" value="TetR_N"/>
    <property type="match status" value="2"/>
</dbReference>
<evidence type="ECO:0000256" key="4">
    <source>
        <dbReference type="ARBA" id="ARBA00023163"/>
    </source>
</evidence>
<dbReference type="EMBL" id="MVHZ01000002">
    <property type="protein sequence ID" value="ORB03782.1"/>
    <property type="molecule type" value="Genomic_DNA"/>
</dbReference>
<dbReference type="PRINTS" id="PR00455">
    <property type="entry name" value="HTHTETR"/>
</dbReference>
<sequence>MVTTLGATNDPGGRAGARIKRRPKDRKAQITRAAAETFSSQGYHATSMEAIASKVGISAPALYRHYPSKYEMFKVVVGSLGQQLVDSSSFVDELSDADVQQDASAVLDRIVDGLITSSILNREASGLFRWQARYLEPEDHARLMMHMETVGARLKRPISVLRPELNSLEQWTLTVALVSVAGSIIGHRLQLPDDEIKPLLMTAARSVASAQLPGADDIGVTRPTVWRIFTPDAGPYEALLNAAVLLFGKQGYAETGVTEIADAVGVPASGVYRYFSSKSDILTTGLQRAVDRIAGEMAAIAGVFAEPDEALRRLIEAYVATVFANPELASVYDTERVNLAPAERELLRDSERAFIETWARPLIDIRPGLDAMHAKFLVHALAALVDDLGRLARGGEIPGQGFLAGGPGYAQACLRRLMESIVFAGIEEN</sequence>
<dbReference type="GO" id="GO:0003700">
    <property type="term" value="F:DNA-binding transcription factor activity"/>
    <property type="evidence" value="ECO:0007669"/>
    <property type="project" value="TreeGrafter"/>
</dbReference>
<evidence type="ECO:0000313" key="5">
    <source>
        <dbReference type="EMBL" id="ORB03782.1"/>
    </source>
</evidence>
<dbReference type="InterPro" id="IPR050109">
    <property type="entry name" value="HTH-type_TetR-like_transc_reg"/>
</dbReference>
<keyword evidence="6" id="KW-1185">Reference proteome</keyword>
<dbReference type="GO" id="GO:0000976">
    <property type="term" value="F:transcription cis-regulatory region binding"/>
    <property type="evidence" value="ECO:0007669"/>
    <property type="project" value="TreeGrafter"/>
</dbReference>
<dbReference type="AlphaFoldDB" id="A0A7I7R628"/>
<evidence type="ECO:0000313" key="6">
    <source>
        <dbReference type="Proteomes" id="UP000192320"/>
    </source>
</evidence>
<organism evidence="5 6">
    <name type="scientific">Mycolicibacter minnesotensis</name>
    <dbReference type="NCBI Taxonomy" id="1118379"/>
    <lineage>
        <taxon>Bacteria</taxon>
        <taxon>Bacillati</taxon>
        <taxon>Actinomycetota</taxon>
        <taxon>Actinomycetes</taxon>
        <taxon>Mycobacteriales</taxon>
        <taxon>Mycobacteriaceae</taxon>
        <taxon>Mycolicibacter</taxon>
    </lineage>
</organism>
<protein>
    <submittedName>
        <fullName evidence="5">TetR family transcriptional regulator</fullName>
    </submittedName>
</protein>
<dbReference type="FunFam" id="1.10.10.60:FF:000141">
    <property type="entry name" value="TetR family transcriptional regulator"/>
    <property type="match status" value="1"/>
</dbReference>
<dbReference type="Gene3D" id="1.10.10.60">
    <property type="entry name" value="Homeodomain-like"/>
    <property type="match status" value="2"/>
</dbReference>
<dbReference type="SUPFAM" id="SSF46689">
    <property type="entry name" value="Homeodomain-like"/>
    <property type="match status" value="2"/>
</dbReference>
<comment type="caution">
    <text evidence="5">The sequence shown here is derived from an EMBL/GenBank/DDBJ whole genome shotgun (WGS) entry which is preliminary data.</text>
</comment>
<dbReference type="RefSeq" id="WP_083022605.1">
    <property type="nucleotide sequence ID" value="NZ_JACKRY010000489.1"/>
</dbReference>
<proteinExistence type="predicted"/>
<dbReference type="Gene3D" id="1.10.357.10">
    <property type="entry name" value="Tetracycline Repressor, domain 2"/>
    <property type="match status" value="2"/>
</dbReference>
<dbReference type="SUPFAM" id="SSF48498">
    <property type="entry name" value="Tetracyclin repressor-like, C-terminal domain"/>
    <property type="match status" value="1"/>
</dbReference>
<evidence type="ECO:0000256" key="2">
    <source>
        <dbReference type="ARBA" id="ARBA00023015"/>
    </source>
</evidence>
<dbReference type="OrthoDB" id="4456617at2"/>